<dbReference type="InterPro" id="IPR036291">
    <property type="entry name" value="NAD(P)-bd_dom_sf"/>
</dbReference>
<gene>
    <name evidence="3" type="ORF">RIF29_14733</name>
</gene>
<protein>
    <recommendedName>
        <fullName evidence="2">S-adenosyl-L-homocysteine hydrolase NAD binding domain-containing protein</fullName>
    </recommendedName>
</protein>
<dbReference type="PANTHER" id="PTHR33414:SF1">
    <property type="entry name" value="PROTEIN PLASTID MOVEMENT IMPAIRED 1-RELATED 1"/>
    <property type="match status" value="1"/>
</dbReference>
<reference evidence="3 4" key="1">
    <citation type="submission" date="2024-01" db="EMBL/GenBank/DDBJ databases">
        <title>The genomes of 5 underutilized Papilionoideae crops provide insights into root nodulation and disease resistanc.</title>
        <authorList>
            <person name="Yuan L."/>
        </authorList>
    </citation>
    <scope>NUCLEOTIDE SEQUENCE [LARGE SCALE GENOMIC DNA]</scope>
    <source>
        <strain evidence="3">ZHUSHIDOU_FW_LH</strain>
        <tissue evidence="3">Leaf</tissue>
    </source>
</reference>
<dbReference type="PROSITE" id="PS00739">
    <property type="entry name" value="ADOHCYASE_2"/>
    <property type="match status" value="1"/>
</dbReference>
<proteinExistence type="predicted"/>
<accession>A0AAN9FHM9</accession>
<comment type="pathway">
    <text evidence="1">Amino-acid biosynthesis.</text>
</comment>
<feature type="domain" description="S-adenosyl-L-homocysteine hydrolase NAD binding" evidence="2">
    <location>
        <begin position="86"/>
        <end position="167"/>
    </location>
</feature>
<evidence type="ECO:0000313" key="4">
    <source>
        <dbReference type="Proteomes" id="UP001372338"/>
    </source>
</evidence>
<organism evidence="3 4">
    <name type="scientific">Crotalaria pallida</name>
    <name type="common">Smooth rattlebox</name>
    <name type="synonym">Crotalaria striata</name>
    <dbReference type="NCBI Taxonomy" id="3830"/>
    <lineage>
        <taxon>Eukaryota</taxon>
        <taxon>Viridiplantae</taxon>
        <taxon>Streptophyta</taxon>
        <taxon>Embryophyta</taxon>
        <taxon>Tracheophyta</taxon>
        <taxon>Spermatophyta</taxon>
        <taxon>Magnoliopsida</taxon>
        <taxon>eudicotyledons</taxon>
        <taxon>Gunneridae</taxon>
        <taxon>Pentapetalae</taxon>
        <taxon>rosids</taxon>
        <taxon>fabids</taxon>
        <taxon>Fabales</taxon>
        <taxon>Fabaceae</taxon>
        <taxon>Papilionoideae</taxon>
        <taxon>50 kb inversion clade</taxon>
        <taxon>genistoids sensu lato</taxon>
        <taxon>core genistoids</taxon>
        <taxon>Crotalarieae</taxon>
        <taxon>Crotalaria</taxon>
    </lineage>
</organism>
<keyword evidence="4" id="KW-1185">Reference proteome</keyword>
<dbReference type="InterPro" id="IPR020082">
    <property type="entry name" value="S-Ado-L-homoCys_hydrolase_CS"/>
</dbReference>
<sequence>MLTCTCSISGSRSGHHNSAKYEAKHFFLFTSMVGAPELDLGKHRVDLTRLLPLTLEELEEENSSGTWTTSFRLSGAAKGATMNFDNLYGCRHSLPDGLMRATDVMIAGKVAVVAGYGDVGKGCAAALKQAELGSLLLNFLEYFAKVIATALCRGSGLYAQSLVVGAVIGAIFGGSVAKVINSTIPGNWRHMLW</sequence>
<dbReference type="InterPro" id="IPR039614">
    <property type="entry name" value="PMI1-like"/>
</dbReference>
<evidence type="ECO:0000313" key="3">
    <source>
        <dbReference type="EMBL" id="KAK7273675.1"/>
    </source>
</evidence>
<evidence type="ECO:0000256" key="1">
    <source>
        <dbReference type="ARBA" id="ARBA00029440"/>
    </source>
</evidence>
<evidence type="ECO:0000259" key="2">
    <source>
        <dbReference type="SMART" id="SM00997"/>
    </source>
</evidence>
<dbReference type="PANTHER" id="PTHR33414">
    <property type="entry name" value="PROTEIN PLASTID MOVEMENT IMPAIRED 1-RELATED 1"/>
    <property type="match status" value="1"/>
</dbReference>
<dbReference type="Pfam" id="PF00670">
    <property type="entry name" value="AdoHcyase_NAD"/>
    <property type="match status" value="1"/>
</dbReference>
<dbReference type="Proteomes" id="UP001372338">
    <property type="component" value="Unassembled WGS sequence"/>
</dbReference>
<dbReference type="InterPro" id="IPR015878">
    <property type="entry name" value="Ado_hCys_hydrolase_NAD-bd"/>
</dbReference>
<comment type="caution">
    <text evidence="3">The sequence shown here is derived from an EMBL/GenBank/DDBJ whole genome shotgun (WGS) entry which is preliminary data.</text>
</comment>
<dbReference type="SMART" id="SM00997">
    <property type="entry name" value="AdoHcyase_NAD"/>
    <property type="match status" value="1"/>
</dbReference>
<dbReference type="EMBL" id="JAYWIO010000003">
    <property type="protein sequence ID" value="KAK7273675.1"/>
    <property type="molecule type" value="Genomic_DNA"/>
</dbReference>
<dbReference type="SUPFAM" id="SSF51735">
    <property type="entry name" value="NAD(P)-binding Rossmann-fold domains"/>
    <property type="match status" value="1"/>
</dbReference>
<dbReference type="AlphaFoldDB" id="A0AAN9FHM9"/>
<name>A0AAN9FHM9_CROPI</name>
<dbReference type="Gene3D" id="3.40.50.720">
    <property type="entry name" value="NAD(P)-binding Rossmann-like Domain"/>
    <property type="match status" value="1"/>
</dbReference>